<name>A0A0D0ABZ8_9AGAM</name>
<proteinExistence type="predicted"/>
<dbReference type="AlphaFoldDB" id="A0A0D0ABZ8"/>
<reference evidence="2" key="2">
    <citation type="submission" date="2015-01" db="EMBL/GenBank/DDBJ databases">
        <title>Evolutionary Origins and Diversification of the Mycorrhizal Mutualists.</title>
        <authorList>
            <consortium name="DOE Joint Genome Institute"/>
            <consortium name="Mycorrhizal Genomics Consortium"/>
            <person name="Kohler A."/>
            <person name="Kuo A."/>
            <person name="Nagy L.G."/>
            <person name="Floudas D."/>
            <person name="Copeland A."/>
            <person name="Barry K.W."/>
            <person name="Cichocki N."/>
            <person name="Veneault-Fourrey C."/>
            <person name="LaButti K."/>
            <person name="Lindquist E.A."/>
            <person name="Lipzen A."/>
            <person name="Lundell T."/>
            <person name="Morin E."/>
            <person name="Murat C."/>
            <person name="Riley R."/>
            <person name="Ohm R."/>
            <person name="Sun H."/>
            <person name="Tunlid A."/>
            <person name="Henrissat B."/>
            <person name="Grigoriev I.V."/>
            <person name="Hibbett D.S."/>
            <person name="Martin F."/>
        </authorList>
    </citation>
    <scope>NUCLEOTIDE SEQUENCE [LARGE SCALE GENOMIC DNA]</scope>
    <source>
        <strain evidence="2">UH-Slu-Lm8-n1</strain>
    </source>
</reference>
<keyword evidence="2" id="KW-1185">Reference proteome</keyword>
<dbReference type="Proteomes" id="UP000054485">
    <property type="component" value="Unassembled WGS sequence"/>
</dbReference>
<accession>A0A0D0ABZ8</accession>
<dbReference type="HOGENOM" id="CLU_2428539_0_0_1"/>
<protein>
    <submittedName>
        <fullName evidence="1">Uncharacterized protein</fullName>
    </submittedName>
</protein>
<evidence type="ECO:0000313" key="1">
    <source>
        <dbReference type="EMBL" id="KIK35609.1"/>
    </source>
</evidence>
<dbReference type="EMBL" id="KN835606">
    <property type="protein sequence ID" value="KIK35609.1"/>
    <property type="molecule type" value="Genomic_DNA"/>
</dbReference>
<sequence>MNIQFSPLADGSDHRMLDPLGFGDVSMGYDIVFWMLKADISPLPGQVAMSLQVSRIDSGASTPQYRCLGQSERNNWCSIVSYLSELCSISD</sequence>
<dbReference type="InParanoid" id="A0A0D0ABZ8"/>
<organism evidence="1 2">
    <name type="scientific">Suillus luteus UH-Slu-Lm8-n1</name>
    <dbReference type="NCBI Taxonomy" id="930992"/>
    <lineage>
        <taxon>Eukaryota</taxon>
        <taxon>Fungi</taxon>
        <taxon>Dikarya</taxon>
        <taxon>Basidiomycota</taxon>
        <taxon>Agaricomycotina</taxon>
        <taxon>Agaricomycetes</taxon>
        <taxon>Agaricomycetidae</taxon>
        <taxon>Boletales</taxon>
        <taxon>Suillineae</taxon>
        <taxon>Suillaceae</taxon>
        <taxon>Suillus</taxon>
    </lineage>
</organism>
<gene>
    <name evidence="1" type="ORF">CY34DRAFT_566218</name>
</gene>
<evidence type="ECO:0000313" key="2">
    <source>
        <dbReference type="Proteomes" id="UP000054485"/>
    </source>
</evidence>
<reference evidence="1 2" key="1">
    <citation type="submission" date="2014-04" db="EMBL/GenBank/DDBJ databases">
        <authorList>
            <consortium name="DOE Joint Genome Institute"/>
            <person name="Kuo A."/>
            <person name="Ruytinx J."/>
            <person name="Rineau F."/>
            <person name="Colpaert J."/>
            <person name="Kohler A."/>
            <person name="Nagy L.G."/>
            <person name="Floudas D."/>
            <person name="Copeland A."/>
            <person name="Barry K.W."/>
            <person name="Cichocki N."/>
            <person name="Veneault-Fourrey C."/>
            <person name="LaButti K."/>
            <person name="Lindquist E.A."/>
            <person name="Lipzen A."/>
            <person name="Lundell T."/>
            <person name="Morin E."/>
            <person name="Murat C."/>
            <person name="Sun H."/>
            <person name="Tunlid A."/>
            <person name="Henrissat B."/>
            <person name="Grigoriev I.V."/>
            <person name="Hibbett D.S."/>
            <person name="Martin F."/>
            <person name="Nordberg H.P."/>
            <person name="Cantor M.N."/>
            <person name="Hua S.X."/>
        </authorList>
    </citation>
    <scope>NUCLEOTIDE SEQUENCE [LARGE SCALE GENOMIC DNA]</scope>
    <source>
        <strain evidence="1 2">UH-Slu-Lm8-n1</strain>
    </source>
</reference>